<dbReference type="PROSITE" id="PS50048">
    <property type="entry name" value="ZN2_CY6_FUNGAL_2"/>
    <property type="match status" value="1"/>
</dbReference>
<dbReference type="PANTHER" id="PTHR47657">
    <property type="entry name" value="STEROL REGULATORY ELEMENT-BINDING PROTEIN ECM22"/>
    <property type="match status" value="1"/>
</dbReference>
<feature type="domain" description="Zn(2)-C6 fungal-type" evidence="3">
    <location>
        <begin position="27"/>
        <end position="57"/>
    </location>
</feature>
<accession>A0ABY6UD68</accession>
<evidence type="ECO:0000259" key="3">
    <source>
        <dbReference type="PROSITE" id="PS50048"/>
    </source>
</evidence>
<protein>
    <recommendedName>
        <fullName evidence="3">Zn(2)-C6 fungal-type domain-containing protein</fullName>
    </recommendedName>
</protein>
<feature type="compositionally biased region" description="Low complexity" evidence="2">
    <location>
        <begin position="99"/>
        <end position="117"/>
    </location>
</feature>
<dbReference type="PROSITE" id="PS00463">
    <property type="entry name" value="ZN2_CY6_FUNGAL_1"/>
    <property type="match status" value="1"/>
</dbReference>
<proteinExistence type="predicted"/>
<reference evidence="4 5" key="1">
    <citation type="submission" date="2019-06" db="EMBL/GenBank/DDBJ databases">
        <authorList>
            <person name="Broberg M."/>
        </authorList>
    </citation>
    <scope>NUCLEOTIDE SEQUENCE [LARGE SCALE GENOMIC DNA]</scope>
</reference>
<keyword evidence="1" id="KW-0539">Nucleus</keyword>
<feature type="region of interest" description="Disordered" evidence="2">
    <location>
        <begin position="59"/>
        <end position="121"/>
    </location>
</feature>
<evidence type="ECO:0000256" key="2">
    <source>
        <dbReference type="SAM" id="MobiDB-lite"/>
    </source>
</evidence>
<dbReference type="Pfam" id="PF11951">
    <property type="entry name" value="Fungal_trans_2"/>
    <property type="match status" value="1"/>
</dbReference>
<dbReference type="Proteomes" id="UP000766486">
    <property type="component" value="Unassembled WGS sequence"/>
</dbReference>
<feature type="compositionally biased region" description="Basic residues" evidence="2">
    <location>
        <begin position="15"/>
        <end position="28"/>
    </location>
</feature>
<dbReference type="CDD" id="cd00067">
    <property type="entry name" value="GAL4"/>
    <property type="match status" value="1"/>
</dbReference>
<name>A0ABY6UD68_BIOOC</name>
<dbReference type="InterPro" id="IPR052400">
    <property type="entry name" value="Zn2-C6_fungal_TF"/>
</dbReference>
<dbReference type="PANTHER" id="PTHR47657:SF13">
    <property type="entry name" value="ZN(2)-C6 FUNGAL-TYPE DOMAIN-CONTAINING PROTEIN-RELATED"/>
    <property type="match status" value="1"/>
</dbReference>
<dbReference type="Gene3D" id="4.10.240.10">
    <property type="entry name" value="Zn(2)-C6 fungal-type DNA-binding domain"/>
    <property type="match status" value="1"/>
</dbReference>
<evidence type="ECO:0000256" key="1">
    <source>
        <dbReference type="ARBA" id="ARBA00023242"/>
    </source>
</evidence>
<dbReference type="PRINTS" id="PR00755">
    <property type="entry name" value="AFLATOXINBRP"/>
</dbReference>
<feature type="compositionally biased region" description="Polar residues" evidence="2">
    <location>
        <begin position="1"/>
        <end position="11"/>
    </location>
</feature>
<dbReference type="EMBL" id="CABFNS010000778">
    <property type="protein sequence ID" value="VUC27988.1"/>
    <property type="molecule type" value="Genomic_DNA"/>
</dbReference>
<dbReference type="SMART" id="SM00066">
    <property type="entry name" value="GAL4"/>
    <property type="match status" value="1"/>
</dbReference>
<dbReference type="InterPro" id="IPR021858">
    <property type="entry name" value="Fun_TF"/>
</dbReference>
<organism evidence="4 5">
    <name type="scientific">Bionectria ochroleuca</name>
    <name type="common">Gliocladium roseum</name>
    <dbReference type="NCBI Taxonomy" id="29856"/>
    <lineage>
        <taxon>Eukaryota</taxon>
        <taxon>Fungi</taxon>
        <taxon>Dikarya</taxon>
        <taxon>Ascomycota</taxon>
        <taxon>Pezizomycotina</taxon>
        <taxon>Sordariomycetes</taxon>
        <taxon>Hypocreomycetidae</taxon>
        <taxon>Hypocreales</taxon>
        <taxon>Bionectriaceae</taxon>
        <taxon>Clonostachys</taxon>
    </lineage>
</organism>
<feature type="region of interest" description="Disordered" evidence="2">
    <location>
        <begin position="1"/>
        <end position="28"/>
    </location>
</feature>
<keyword evidence="5" id="KW-1185">Reference proteome</keyword>
<evidence type="ECO:0000313" key="5">
    <source>
        <dbReference type="Proteomes" id="UP000766486"/>
    </source>
</evidence>
<dbReference type="InterPro" id="IPR036864">
    <property type="entry name" value="Zn2-C6_fun-type_DNA-bd_sf"/>
</dbReference>
<evidence type="ECO:0000313" key="4">
    <source>
        <dbReference type="EMBL" id="VUC27988.1"/>
    </source>
</evidence>
<gene>
    <name evidence="4" type="ORF">CLO192961_LOCUS223481</name>
</gene>
<comment type="caution">
    <text evidence="4">The sequence shown here is derived from an EMBL/GenBank/DDBJ whole genome shotgun (WGS) entry which is preliminary data.</text>
</comment>
<sequence>MTGNSSPTQMSLPKAHPRRTHRKSRHGCVQCKRRKIKCDESKPECDKCIRFRIPCSFSPSPSASLSGGECPSDISQGSHADDGRVTHKTRGRPRKDWSAIESSLEQESSSPASTSASLDNGPSLLNLDQAELLHHFTTSTGPSLADPEKRDDPITRFWSHNAPLVGCGSPAVLHLCLALAARHLLYLGTGLHHQNRPHYVSLAEYHFEAGLTKVNEALRNVNPANSGATYLSTVLLCYCTFARGPSGPKDFLVCDLSKNTPMRWLSIAKGTAVLRETFGADTLFTGLMSPFNNPYGESLEEDPRPSCVCQNFPKLEWSAPLRELRRWIISCKSDDCEVLLASLEVLEKIYEATFGDDQGGFECAPRFKMVFIWLYVMQDSFLSCLNKADNNLALLLVGYYAPLLKTMRKVWYIHSWAEHITAALKLEIKGDHSKLVEWPATAIQSLEVPSSFTKNTKYSIRE</sequence>
<dbReference type="SUPFAM" id="SSF57701">
    <property type="entry name" value="Zn2/Cys6 DNA-binding domain"/>
    <property type="match status" value="1"/>
</dbReference>
<dbReference type="InterPro" id="IPR001138">
    <property type="entry name" value="Zn2Cys6_DnaBD"/>
</dbReference>
<dbReference type="Pfam" id="PF00172">
    <property type="entry name" value="Zn_clus"/>
    <property type="match status" value="1"/>
</dbReference>